<dbReference type="AlphaFoldDB" id="A0ABD3NH01"/>
<gene>
    <name evidence="9" type="ORF">HJC23_004339</name>
</gene>
<evidence type="ECO:0000256" key="8">
    <source>
        <dbReference type="SAM" id="MobiDB-lite"/>
    </source>
</evidence>
<comment type="similarity">
    <text evidence="2 7">Belongs to the derlin family.</text>
</comment>
<evidence type="ECO:0000256" key="3">
    <source>
        <dbReference type="ARBA" id="ARBA00022692"/>
    </source>
</evidence>
<keyword evidence="10" id="KW-1185">Reference proteome</keyword>
<dbReference type="Proteomes" id="UP001516023">
    <property type="component" value="Unassembled WGS sequence"/>
</dbReference>
<organism evidence="9 10">
    <name type="scientific">Cyclotella cryptica</name>
    <dbReference type="NCBI Taxonomy" id="29204"/>
    <lineage>
        <taxon>Eukaryota</taxon>
        <taxon>Sar</taxon>
        <taxon>Stramenopiles</taxon>
        <taxon>Ochrophyta</taxon>
        <taxon>Bacillariophyta</taxon>
        <taxon>Coscinodiscophyceae</taxon>
        <taxon>Thalassiosirophycidae</taxon>
        <taxon>Stephanodiscales</taxon>
        <taxon>Stephanodiscaceae</taxon>
        <taxon>Cyclotella</taxon>
    </lineage>
</organism>
<dbReference type="InterPro" id="IPR007599">
    <property type="entry name" value="DER1"/>
</dbReference>
<comment type="function">
    <text evidence="7">May be involved in the degradation of misfolded endoplasmic reticulum (ER) luminal proteins.</text>
</comment>
<proteinExistence type="inferred from homology"/>
<evidence type="ECO:0000256" key="4">
    <source>
        <dbReference type="ARBA" id="ARBA00022824"/>
    </source>
</evidence>
<reference evidence="9 10" key="1">
    <citation type="journal article" date="2020" name="G3 (Bethesda)">
        <title>Improved Reference Genome for Cyclotella cryptica CCMP332, a Model for Cell Wall Morphogenesis, Salinity Adaptation, and Lipid Production in Diatoms (Bacillariophyta).</title>
        <authorList>
            <person name="Roberts W.R."/>
            <person name="Downey K.M."/>
            <person name="Ruck E.C."/>
            <person name="Traller J.C."/>
            <person name="Alverson A.J."/>
        </authorList>
    </citation>
    <scope>NUCLEOTIDE SEQUENCE [LARGE SCALE GENOMIC DNA]</scope>
    <source>
        <strain evidence="9 10">CCMP332</strain>
    </source>
</reference>
<comment type="subcellular location">
    <subcellularLocation>
        <location evidence="1 7">Endoplasmic reticulum membrane</location>
        <topology evidence="1 7">Multi-pass membrane protein</topology>
    </subcellularLocation>
</comment>
<dbReference type="GO" id="GO:0006950">
    <property type="term" value="P:response to stress"/>
    <property type="evidence" value="ECO:0007669"/>
    <property type="project" value="UniProtKB-ARBA"/>
</dbReference>
<feature type="transmembrane region" description="Helical" evidence="7">
    <location>
        <begin position="20"/>
        <end position="38"/>
    </location>
</feature>
<feature type="region of interest" description="Disordered" evidence="8">
    <location>
        <begin position="97"/>
        <end position="123"/>
    </location>
</feature>
<accession>A0ABD3NH01</accession>
<keyword evidence="5 7" id="KW-1133">Transmembrane helix</keyword>
<evidence type="ECO:0000256" key="7">
    <source>
        <dbReference type="RuleBase" id="RU363059"/>
    </source>
</evidence>
<comment type="caution">
    <text evidence="9">The sequence shown here is derived from an EMBL/GenBank/DDBJ whole genome shotgun (WGS) entry which is preliminary data.</text>
</comment>
<keyword evidence="4 7" id="KW-0256">Endoplasmic reticulum</keyword>
<name>A0ABD3NH01_9STRA</name>
<keyword evidence="3 7" id="KW-0812">Transmembrane</keyword>
<evidence type="ECO:0000256" key="6">
    <source>
        <dbReference type="ARBA" id="ARBA00023136"/>
    </source>
</evidence>
<dbReference type="Pfam" id="PF04511">
    <property type="entry name" value="DER1"/>
    <property type="match status" value="1"/>
</dbReference>
<evidence type="ECO:0000256" key="5">
    <source>
        <dbReference type="ARBA" id="ARBA00022989"/>
    </source>
</evidence>
<dbReference type="GO" id="GO:0005789">
    <property type="term" value="C:endoplasmic reticulum membrane"/>
    <property type="evidence" value="ECO:0007669"/>
    <property type="project" value="UniProtKB-SubCell"/>
</dbReference>
<sequence>MFGRHPTALVSIWGVEMKAIHFPFAYLVLTVLMGYPYADLLHGIAMGHLFYFLVDAVPIVYGKDVLHTPQFLIDRLGVGAYVPPAEVLGARGGAAQGSNVWRPPGRANAPQDPARPARGHDWGSGGQRLGSSLGMEAKLDIFYFVQQSACLGTKHTDEMSVF</sequence>
<evidence type="ECO:0000313" key="10">
    <source>
        <dbReference type="Proteomes" id="UP001516023"/>
    </source>
</evidence>
<protein>
    <recommendedName>
        <fullName evidence="7">Derlin</fullName>
    </recommendedName>
</protein>
<evidence type="ECO:0000256" key="2">
    <source>
        <dbReference type="ARBA" id="ARBA00008917"/>
    </source>
</evidence>
<evidence type="ECO:0000313" key="9">
    <source>
        <dbReference type="EMBL" id="KAL3775107.1"/>
    </source>
</evidence>
<dbReference type="PANTHER" id="PTHR11009">
    <property type="entry name" value="DER1-LIKE PROTEIN, DERLIN"/>
    <property type="match status" value="1"/>
</dbReference>
<keyword evidence="6 7" id="KW-0472">Membrane</keyword>
<comment type="caution">
    <text evidence="7">Lacks conserved residue(s) required for the propagation of feature annotation.</text>
</comment>
<evidence type="ECO:0000256" key="1">
    <source>
        <dbReference type="ARBA" id="ARBA00004477"/>
    </source>
</evidence>
<dbReference type="EMBL" id="JABMIG020000557">
    <property type="protein sequence ID" value="KAL3775107.1"/>
    <property type="molecule type" value="Genomic_DNA"/>
</dbReference>